<dbReference type="AlphaFoldDB" id="A0A2W1LQI0"/>
<dbReference type="Pfam" id="PF06580">
    <property type="entry name" value="His_kinase"/>
    <property type="match status" value="1"/>
</dbReference>
<dbReference type="Gene3D" id="3.30.450.20">
    <property type="entry name" value="PAS domain"/>
    <property type="match status" value="1"/>
</dbReference>
<evidence type="ECO:0000256" key="2">
    <source>
        <dbReference type="ARBA" id="ARBA00022475"/>
    </source>
</evidence>
<keyword evidence="11 12" id="KW-0472">Membrane</keyword>
<keyword evidence="8" id="KW-0067">ATP-binding</keyword>
<keyword evidence="4" id="KW-0808">Transferase</keyword>
<keyword evidence="6" id="KW-0547">Nucleotide-binding</keyword>
<dbReference type="PANTHER" id="PTHR34220">
    <property type="entry name" value="SENSOR HISTIDINE KINASE YPDA"/>
    <property type="match status" value="1"/>
</dbReference>
<dbReference type="Pfam" id="PF00672">
    <property type="entry name" value="HAMP"/>
    <property type="match status" value="1"/>
</dbReference>
<evidence type="ECO:0000313" key="15">
    <source>
        <dbReference type="Proteomes" id="UP000249522"/>
    </source>
</evidence>
<dbReference type="InterPro" id="IPR050640">
    <property type="entry name" value="Bact_2-comp_sensor_kinase"/>
</dbReference>
<evidence type="ECO:0000256" key="6">
    <source>
        <dbReference type="ARBA" id="ARBA00022741"/>
    </source>
</evidence>
<keyword evidence="15" id="KW-1185">Reference proteome</keyword>
<keyword evidence="9 12" id="KW-1133">Transmembrane helix</keyword>
<dbReference type="OrthoDB" id="9776552at2"/>
<evidence type="ECO:0000256" key="5">
    <source>
        <dbReference type="ARBA" id="ARBA00022692"/>
    </source>
</evidence>
<protein>
    <submittedName>
        <fullName evidence="14">Sensor histidine kinase</fullName>
    </submittedName>
</protein>
<feature type="domain" description="HAMP" evidence="13">
    <location>
        <begin position="348"/>
        <end position="400"/>
    </location>
</feature>
<dbReference type="InterPro" id="IPR010559">
    <property type="entry name" value="Sig_transdc_His_kin_internal"/>
</dbReference>
<evidence type="ECO:0000256" key="12">
    <source>
        <dbReference type="SAM" id="Phobius"/>
    </source>
</evidence>
<keyword evidence="7 14" id="KW-0418">Kinase</keyword>
<keyword evidence="10" id="KW-0902">Two-component regulatory system</keyword>
<dbReference type="InterPro" id="IPR003594">
    <property type="entry name" value="HATPase_dom"/>
</dbReference>
<dbReference type="GO" id="GO:0000155">
    <property type="term" value="F:phosphorelay sensor kinase activity"/>
    <property type="evidence" value="ECO:0007669"/>
    <property type="project" value="InterPro"/>
</dbReference>
<comment type="caution">
    <text evidence="14">The sequence shown here is derived from an EMBL/GenBank/DDBJ whole genome shotgun (WGS) entry which is preliminary data.</text>
</comment>
<dbReference type="InterPro" id="IPR003660">
    <property type="entry name" value="HAMP_dom"/>
</dbReference>
<dbReference type="CDD" id="cd06225">
    <property type="entry name" value="HAMP"/>
    <property type="match status" value="1"/>
</dbReference>
<keyword evidence="3" id="KW-0597">Phosphoprotein</keyword>
<feature type="transmembrane region" description="Helical" evidence="12">
    <location>
        <begin position="328"/>
        <end position="350"/>
    </location>
</feature>
<evidence type="ECO:0000256" key="1">
    <source>
        <dbReference type="ARBA" id="ARBA00004651"/>
    </source>
</evidence>
<dbReference type="PANTHER" id="PTHR34220:SF11">
    <property type="entry name" value="SENSOR PROTEIN KINASE HPTS"/>
    <property type="match status" value="1"/>
</dbReference>
<keyword evidence="2" id="KW-1003">Cell membrane</keyword>
<dbReference type="SMART" id="SM00387">
    <property type="entry name" value="HATPase_c"/>
    <property type="match status" value="1"/>
</dbReference>
<dbReference type="RefSeq" id="WP_111145344.1">
    <property type="nucleotide sequence ID" value="NZ_QKRB01000030.1"/>
</dbReference>
<evidence type="ECO:0000256" key="8">
    <source>
        <dbReference type="ARBA" id="ARBA00022840"/>
    </source>
</evidence>
<dbReference type="Proteomes" id="UP000249522">
    <property type="component" value="Unassembled WGS sequence"/>
</dbReference>
<evidence type="ECO:0000256" key="10">
    <source>
        <dbReference type="ARBA" id="ARBA00023012"/>
    </source>
</evidence>
<name>A0A2W1LQI0_9BACL</name>
<sequence>MKSWIRTLKEGRLHTKLLLTYVMLLTGTIIILGISDFRLNRSTVLDMAQKDVFTIVRKNNEIIDAKFSRIREMIYGFMEDDDFYQTFSTLDKNNKTKVLAADIRIKGILDKYFAQSQDLYSVQVATSYFIFGTSSSANSEHAKNFIPIKGFRNTELDRTAKEADGKIQWVPTYNFADMYQISYLKSMEYDYKYLFSAVSLIRGSYYKGKFRAYTDLLDKPTLLLNFKDSLFTDVFKDSIPVRGSSYMVVDANGQIIAHTDRSLLTTKAGFPFLQELMNDKSGVRIVRIGGEQQVLAFARSNITGWLSIAVIPPSELLAPITKQYVRNMLISVAIITVVFIAFSYFLSMLVTNPFRTMIRAIVNTGEGRFETRFEQSGSYEFRILMKKFNDMNENIVKLIQENYETQIREKEAQIKALNLQLDPHFMYNTLNMVSLMALEKEEYEISDIVVSLSNMLKYMVKQESNLVRFRDDLTYLESYVTIMSNRFEGAFEVIYDIDQQMLGDDVPKFFLQPLVENAFVHGFKKMNREGKLRISCRSSREARIYLIEDNGEGMDMAKLASLREGSNRVGISNVNRRIHILYGEPYGLQITSVPGQGTTVTVTLPPVQQGEGLTCGKKD</sequence>
<feature type="transmembrane region" description="Helical" evidence="12">
    <location>
        <begin position="21"/>
        <end position="39"/>
    </location>
</feature>
<evidence type="ECO:0000313" key="14">
    <source>
        <dbReference type="EMBL" id="PZD97202.1"/>
    </source>
</evidence>
<evidence type="ECO:0000256" key="9">
    <source>
        <dbReference type="ARBA" id="ARBA00022989"/>
    </source>
</evidence>
<dbReference type="Gene3D" id="3.30.565.10">
    <property type="entry name" value="Histidine kinase-like ATPase, C-terminal domain"/>
    <property type="match status" value="1"/>
</dbReference>
<evidence type="ECO:0000256" key="4">
    <source>
        <dbReference type="ARBA" id="ARBA00022679"/>
    </source>
</evidence>
<proteinExistence type="predicted"/>
<dbReference type="Gene3D" id="6.10.340.10">
    <property type="match status" value="1"/>
</dbReference>
<keyword evidence="5 12" id="KW-0812">Transmembrane</keyword>
<gene>
    <name evidence="14" type="ORF">DNH61_03755</name>
</gene>
<dbReference type="CDD" id="cd12912">
    <property type="entry name" value="PDC2_MCP_like"/>
    <property type="match status" value="1"/>
</dbReference>
<dbReference type="PROSITE" id="PS50885">
    <property type="entry name" value="HAMP"/>
    <property type="match status" value="1"/>
</dbReference>
<dbReference type="GO" id="GO:0005524">
    <property type="term" value="F:ATP binding"/>
    <property type="evidence" value="ECO:0007669"/>
    <property type="project" value="UniProtKB-KW"/>
</dbReference>
<reference evidence="14 15" key="1">
    <citation type="submission" date="2018-06" db="EMBL/GenBank/DDBJ databases">
        <title>Paenibacillus imtechensis sp. nov.</title>
        <authorList>
            <person name="Pinnaka A.K."/>
            <person name="Singh H."/>
            <person name="Kaur M."/>
        </authorList>
    </citation>
    <scope>NUCLEOTIDE SEQUENCE [LARGE SCALE GENOMIC DNA]</scope>
    <source>
        <strain evidence="14 15">SMB1</strain>
    </source>
</reference>
<comment type="subcellular location">
    <subcellularLocation>
        <location evidence="1">Cell membrane</location>
        <topology evidence="1">Multi-pass membrane protein</topology>
    </subcellularLocation>
</comment>
<evidence type="ECO:0000259" key="13">
    <source>
        <dbReference type="PROSITE" id="PS50885"/>
    </source>
</evidence>
<dbReference type="SMART" id="SM00304">
    <property type="entry name" value="HAMP"/>
    <property type="match status" value="1"/>
</dbReference>
<dbReference type="EMBL" id="QKRB01000030">
    <property type="protein sequence ID" value="PZD97202.1"/>
    <property type="molecule type" value="Genomic_DNA"/>
</dbReference>
<accession>A0A2W1LQI0</accession>
<dbReference type="GO" id="GO:0005886">
    <property type="term" value="C:plasma membrane"/>
    <property type="evidence" value="ECO:0007669"/>
    <property type="project" value="UniProtKB-SubCell"/>
</dbReference>
<organism evidence="14 15">
    <name type="scientific">Paenibacillus sambharensis</name>
    <dbReference type="NCBI Taxonomy" id="1803190"/>
    <lineage>
        <taxon>Bacteria</taxon>
        <taxon>Bacillati</taxon>
        <taxon>Bacillota</taxon>
        <taxon>Bacilli</taxon>
        <taxon>Bacillales</taxon>
        <taxon>Paenibacillaceae</taxon>
        <taxon>Paenibacillus</taxon>
    </lineage>
</organism>
<evidence type="ECO:0000256" key="7">
    <source>
        <dbReference type="ARBA" id="ARBA00022777"/>
    </source>
</evidence>
<dbReference type="InterPro" id="IPR036890">
    <property type="entry name" value="HATPase_C_sf"/>
</dbReference>
<dbReference type="SUPFAM" id="SSF55874">
    <property type="entry name" value="ATPase domain of HSP90 chaperone/DNA topoisomerase II/histidine kinase"/>
    <property type="match status" value="1"/>
</dbReference>
<evidence type="ECO:0000256" key="11">
    <source>
        <dbReference type="ARBA" id="ARBA00023136"/>
    </source>
</evidence>
<dbReference type="Pfam" id="PF02518">
    <property type="entry name" value="HATPase_c"/>
    <property type="match status" value="1"/>
</dbReference>
<evidence type="ECO:0000256" key="3">
    <source>
        <dbReference type="ARBA" id="ARBA00022553"/>
    </source>
</evidence>